<comment type="similarity">
    <text evidence="3">Belongs to the POU transcription factor family. Class-5 subfamily.</text>
</comment>
<evidence type="ECO:0000256" key="2">
    <source>
        <dbReference type="ARBA" id="ARBA00004496"/>
    </source>
</evidence>
<dbReference type="InterPro" id="IPR001356">
    <property type="entry name" value="HD"/>
</dbReference>
<keyword evidence="6" id="KW-0805">Transcription regulation</keyword>
<dbReference type="InterPro" id="IPR010982">
    <property type="entry name" value="Lambda_DNA-bd_dom_sf"/>
</dbReference>
<keyword evidence="8 11" id="KW-0371">Homeobox</keyword>
<sequence length="311" mass="33455">MAGHLALDFAFSPPPGGGGDGPGGPEPGWIDPRTWLSFPGPPGGPGIGPGVGPGSERWGIPSCPPPYEFCGGMAYCGPQVGMGLIPHSGLETSQPEIEVGAGMEGNSEEASPEPCIAHPAVVKVEKEKVDQNHEESQDIQEFAKLLKQKRINLGYTQADVGLSLGVLFGKVFSQMTICRFEALQFSFKNMCKLQPLLQKWVEEADNNENLQEICKAETLLQARKRKRTSMENPVRGNLENMFLQCPKPTLQQISHTAEQLGIDYSQQEDFEAAASPFSGRPVSFPLAPGPLRGEAFPSVSVTTLGSPMHSN</sequence>
<evidence type="ECO:0000256" key="10">
    <source>
        <dbReference type="ARBA" id="ARBA00023242"/>
    </source>
</evidence>
<keyword evidence="15" id="KW-1185">Reference proteome</keyword>
<accession>A0A287D7E6</accession>
<feature type="domain" description="POU-specific" evidence="13">
    <location>
        <begin position="131"/>
        <end position="205"/>
    </location>
</feature>
<dbReference type="CDD" id="cd00086">
    <property type="entry name" value="homeodomain"/>
    <property type="match status" value="1"/>
</dbReference>
<dbReference type="GO" id="GO:0000978">
    <property type="term" value="F:RNA polymerase II cis-regulatory region sequence-specific DNA binding"/>
    <property type="evidence" value="ECO:0007669"/>
    <property type="project" value="TreeGrafter"/>
</dbReference>
<dbReference type="InterPro" id="IPR013847">
    <property type="entry name" value="POU"/>
</dbReference>
<dbReference type="Pfam" id="PF00157">
    <property type="entry name" value="Pou"/>
    <property type="match status" value="1"/>
</dbReference>
<dbReference type="PROSITE" id="PS00035">
    <property type="entry name" value="POU_1"/>
    <property type="match status" value="1"/>
</dbReference>
<dbReference type="Pfam" id="PF00046">
    <property type="entry name" value="Homeodomain"/>
    <property type="match status" value="1"/>
</dbReference>
<dbReference type="GO" id="GO:0000981">
    <property type="term" value="F:DNA-binding transcription factor activity, RNA polymerase II-specific"/>
    <property type="evidence" value="ECO:0007669"/>
    <property type="project" value="TreeGrafter"/>
</dbReference>
<feature type="region of interest" description="Disordered" evidence="12">
    <location>
        <begin position="11"/>
        <end position="57"/>
    </location>
</feature>
<dbReference type="Gene3D" id="1.10.10.60">
    <property type="entry name" value="Homeodomain-like"/>
    <property type="match status" value="1"/>
</dbReference>
<dbReference type="SMART" id="SM00352">
    <property type="entry name" value="POU"/>
    <property type="match status" value="1"/>
</dbReference>
<evidence type="ECO:0000256" key="8">
    <source>
        <dbReference type="ARBA" id="ARBA00023155"/>
    </source>
</evidence>
<dbReference type="GeneTree" id="ENSGT00940000155046"/>
<reference evidence="15" key="1">
    <citation type="submission" date="2011-11" db="EMBL/GenBank/DDBJ databases">
        <title>The Draft Genome of Spermophilus tridecemlineatus.</title>
        <authorList>
            <consortium name="The Broad Institute Genome Assembly &amp; Analysis Group"/>
            <consortium name="Computational R&amp;D Group"/>
            <consortium name="and Sequencing Platform"/>
            <person name="Di Palma F."/>
            <person name="Alfoldi J."/>
            <person name="Johnson J."/>
            <person name="Berlin A."/>
            <person name="Gnerre S."/>
            <person name="Jaffe D."/>
            <person name="MacCallum I."/>
            <person name="Young S."/>
            <person name="Walker B.J."/>
            <person name="Lindblad-Toh K."/>
        </authorList>
    </citation>
    <scope>NUCLEOTIDE SEQUENCE [LARGE SCALE GENOMIC DNA]</scope>
</reference>
<dbReference type="Proteomes" id="UP000005215">
    <property type="component" value="Unassembled WGS sequence"/>
</dbReference>
<keyword evidence="4" id="KW-0963">Cytoplasm</keyword>
<evidence type="ECO:0000313" key="15">
    <source>
        <dbReference type="Proteomes" id="UP000005215"/>
    </source>
</evidence>
<dbReference type="STRING" id="43179.ENSSTOP00000029470"/>
<dbReference type="Gene3D" id="1.10.260.40">
    <property type="entry name" value="lambda repressor-like DNA-binding domains"/>
    <property type="match status" value="1"/>
</dbReference>
<name>A0A287D7E6_ICTTR</name>
<reference evidence="14" key="3">
    <citation type="submission" date="2025-09" db="UniProtKB">
        <authorList>
            <consortium name="Ensembl"/>
        </authorList>
    </citation>
    <scope>IDENTIFICATION</scope>
</reference>
<evidence type="ECO:0000256" key="5">
    <source>
        <dbReference type="ARBA" id="ARBA00022553"/>
    </source>
</evidence>
<keyword evidence="5" id="KW-0597">Phosphoprotein</keyword>
<evidence type="ECO:0000259" key="13">
    <source>
        <dbReference type="PROSITE" id="PS51179"/>
    </source>
</evidence>
<dbReference type="AlphaFoldDB" id="A0A287D7E6"/>
<dbReference type="PANTHER" id="PTHR11636:SF86">
    <property type="entry name" value="POU DOMAIN, CLASS 5, TRANSCRIPTION FACTOR 1-RELATED"/>
    <property type="match status" value="1"/>
</dbReference>
<evidence type="ECO:0000256" key="7">
    <source>
        <dbReference type="ARBA" id="ARBA00023125"/>
    </source>
</evidence>
<dbReference type="GO" id="GO:0005737">
    <property type="term" value="C:cytoplasm"/>
    <property type="evidence" value="ECO:0007669"/>
    <property type="project" value="UniProtKB-SubCell"/>
</dbReference>
<evidence type="ECO:0000256" key="12">
    <source>
        <dbReference type="SAM" id="MobiDB-lite"/>
    </source>
</evidence>
<evidence type="ECO:0000256" key="4">
    <source>
        <dbReference type="ARBA" id="ARBA00022490"/>
    </source>
</evidence>
<keyword evidence="9" id="KW-0804">Transcription</keyword>
<reference evidence="14" key="2">
    <citation type="submission" date="2025-08" db="UniProtKB">
        <authorList>
            <consortium name="Ensembl"/>
        </authorList>
    </citation>
    <scope>IDENTIFICATION</scope>
</reference>
<dbReference type="FunFam" id="1.10.260.40:FF:000022">
    <property type="entry name" value="POU domain protein"/>
    <property type="match status" value="1"/>
</dbReference>
<dbReference type="InParanoid" id="A0A287D7E6"/>
<evidence type="ECO:0000256" key="3">
    <source>
        <dbReference type="ARBA" id="ARBA00007300"/>
    </source>
</evidence>
<evidence type="ECO:0000256" key="9">
    <source>
        <dbReference type="ARBA" id="ARBA00023163"/>
    </source>
</evidence>
<evidence type="ECO:0000256" key="1">
    <source>
        <dbReference type="ARBA" id="ARBA00004123"/>
    </source>
</evidence>
<dbReference type="PRINTS" id="PR00028">
    <property type="entry name" value="POUDOMAIN"/>
</dbReference>
<dbReference type="InterPro" id="IPR000327">
    <property type="entry name" value="POU_dom"/>
</dbReference>
<organism evidence="14 15">
    <name type="scientific">Ictidomys tridecemlineatus</name>
    <name type="common">Thirteen-lined ground squirrel</name>
    <name type="synonym">Spermophilus tridecemlineatus</name>
    <dbReference type="NCBI Taxonomy" id="43179"/>
    <lineage>
        <taxon>Eukaryota</taxon>
        <taxon>Metazoa</taxon>
        <taxon>Chordata</taxon>
        <taxon>Craniata</taxon>
        <taxon>Vertebrata</taxon>
        <taxon>Euteleostomi</taxon>
        <taxon>Mammalia</taxon>
        <taxon>Eutheria</taxon>
        <taxon>Euarchontoglires</taxon>
        <taxon>Glires</taxon>
        <taxon>Rodentia</taxon>
        <taxon>Sciuromorpha</taxon>
        <taxon>Sciuridae</taxon>
        <taxon>Xerinae</taxon>
        <taxon>Marmotini</taxon>
        <taxon>Ictidomys</taxon>
    </lineage>
</organism>
<dbReference type="SUPFAM" id="SSF47413">
    <property type="entry name" value="lambda repressor-like DNA-binding domains"/>
    <property type="match status" value="1"/>
</dbReference>
<comment type="subcellular location">
    <subcellularLocation>
        <location evidence="2">Cytoplasm</location>
    </subcellularLocation>
    <subcellularLocation>
        <location evidence="1 11">Nucleus</location>
    </subcellularLocation>
</comment>
<evidence type="ECO:0000256" key="11">
    <source>
        <dbReference type="RuleBase" id="RU000682"/>
    </source>
</evidence>
<dbReference type="EMBL" id="AGTP01059112">
    <property type="status" value="NOT_ANNOTATED_CDS"/>
    <property type="molecule type" value="Genomic_DNA"/>
</dbReference>
<protein>
    <recommendedName>
        <fullName evidence="13">POU-specific domain-containing protein</fullName>
    </recommendedName>
</protein>
<evidence type="ECO:0000256" key="6">
    <source>
        <dbReference type="ARBA" id="ARBA00023015"/>
    </source>
</evidence>
<dbReference type="Ensembl" id="ENSSTOT00000030872.1">
    <property type="protein sequence ID" value="ENSSTOP00000029470.1"/>
    <property type="gene ID" value="ENSSTOG00000030241.1"/>
</dbReference>
<dbReference type="PROSITE" id="PS51179">
    <property type="entry name" value="POU_3"/>
    <property type="match status" value="1"/>
</dbReference>
<dbReference type="GO" id="GO:0005634">
    <property type="term" value="C:nucleus"/>
    <property type="evidence" value="ECO:0007669"/>
    <property type="project" value="UniProtKB-SubCell"/>
</dbReference>
<proteinExistence type="inferred from homology"/>
<keyword evidence="10 11" id="KW-0539">Nucleus</keyword>
<evidence type="ECO:0000313" key="14">
    <source>
        <dbReference type="Ensembl" id="ENSSTOP00000029470.1"/>
    </source>
</evidence>
<keyword evidence="7 11" id="KW-0238">DNA-binding</keyword>
<dbReference type="PANTHER" id="PTHR11636">
    <property type="entry name" value="POU DOMAIN"/>
    <property type="match status" value="1"/>
</dbReference>
<dbReference type="InterPro" id="IPR050255">
    <property type="entry name" value="POU_domain_TF"/>
</dbReference>